<feature type="transmembrane region" description="Helical" evidence="1">
    <location>
        <begin position="130"/>
        <end position="149"/>
    </location>
</feature>
<feature type="transmembrane region" description="Helical" evidence="1">
    <location>
        <begin position="75"/>
        <end position="94"/>
    </location>
</feature>
<sequence length="604" mass="62660">MSDPDVRLRRFRALPGLFAEAPTWLVATVGAALVVLGALIAVRPLTSLWVLAVYAGASCILSGVAELVRGRRPGILRMVVGVVWIVVGIALIAWLGVSIALLPIVMAALLVVGGLSDLPRLRQGPLSARVLTAAWILAQIAFGVLALLWPDLTSVTVAVLFGLRAVVFGLTLLWRALAPWRRRLRATRASRDPAPRGRIIAAAVGRWVAALLVVAVSAGAWMVSLDLRAGLPVVDAFYSTPAEVPDAPGALLRADAWPGTAPAGAHVERILYTTTDLHGAPAVASAIVVIPDTLPDGQARVVLWDHGTTGIARDCAPSLMMNMFDIQGIPAVAQAVSAGWVIVATDYSGQGAAGDFPYLIGQGEARSTLDAFRAARHLDGLDLPAEAVVWGHSQGGHAALWTGALAAEYAPELHILGVAAVSPAADPRGLAQRIIGAAGSSPVTTLAVAWVLIPYSQAYDDVDFAAQVAPAGRAIVREMSARCASQPGLLVSVLSAIGVGSGDRLYLGDLTGGVLGARLDDNKTLGPWGAPLLIAWGGSDEVIAPALQHDYVGELCAAGVDLTSHEYPGLSHMGVVTEGSGFLPLLVSWTADRFAGRAAPPSTC</sequence>
<evidence type="ECO:0000313" key="3">
    <source>
        <dbReference type="Proteomes" id="UP001142291"/>
    </source>
</evidence>
<dbReference type="Gene3D" id="3.40.50.1820">
    <property type="entry name" value="alpha/beta hydrolase"/>
    <property type="match status" value="2"/>
</dbReference>
<dbReference type="Pfam" id="PF03583">
    <property type="entry name" value="LIP"/>
    <property type="match status" value="1"/>
</dbReference>
<keyword evidence="1" id="KW-0472">Membrane</keyword>
<dbReference type="RefSeq" id="WP_204964766.1">
    <property type="nucleotide sequence ID" value="NZ_BAAAUR010000005.1"/>
</dbReference>
<dbReference type="PANTHER" id="PTHR34853">
    <property type="match status" value="1"/>
</dbReference>
<feature type="transmembrane region" description="Helical" evidence="1">
    <location>
        <begin position="155"/>
        <end position="178"/>
    </location>
</feature>
<keyword evidence="1" id="KW-1133">Transmembrane helix</keyword>
<dbReference type="GO" id="GO:0016042">
    <property type="term" value="P:lipid catabolic process"/>
    <property type="evidence" value="ECO:0007669"/>
    <property type="project" value="InterPro"/>
</dbReference>
<accession>A0A9W6M5Y0</accession>
<feature type="transmembrane region" description="Helical" evidence="1">
    <location>
        <begin position="48"/>
        <end position="68"/>
    </location>
</feature>
<dbReference type="Proteomes" id="UP001142291">
    <property type="component" value="Unassembled WGS sequence"/>
</dbReference>
<organism evidence="2 3">
    <name type="scientific">Microbacterium dextranolyticum</name>
    <dbReference type="NCBI Taxonomy" id="36806"/>
    <lineage>
        <taxon>Bacteria</taxon>
        <taxon>Bacillati</taxon>
        <taxon>Actinomycetota</taxon>
        <taxon>Actinomycetes</taxon>
        <taxon>Micrococcales</taxon>
        <taxon>Microbacteriaceae</taxon>
        <taxon>Microbacterium</taxon>
    </lineage>
</organism>
<dbReference type="PANTHER" id="PTHR34853:SF1">
    <property type="entry name" value="LIPASE 5"/>
    <property type="match status" value="1"/>
</dbReference>
<reference evidence="2" key="1">
    <citation type="journal article" date="2014" name="Int. J. Syst. Evol. Microbiol.">
        <title>Complete genome sequence of Corynebacterium casei LMG S-19264T (=DSM 44701T), isolated from a smear-ripened cheese.</title>
        <authorList>
            <consortium name="US DOE Joint Genome Institute (JGI-PGF)"/>
            <person name="Walter F."/>
            <person name="Albersmeier A."/>
            <person name="Kalinowski J."/>
            <person name="Ruckert C."/>
        </authorList>
    </citation>
    <scope>NUCLEOTIDE SEQUENCE</scope>
    <source>
        <strain evidence="2">VKM Ac-1940</strain>
    </source>
</reference>
<name>A0A9W6M5Y0_9MICO</name>
<dbReference type="AlphaFoldDB" id="A0A9W6M5Y0"/>
<keyword evidence="3" id="KW-1185">Reference proteome</keyword>
<feature type="transmembrane region" description="Helical" evidence="1">
    <location>
        <begin position="199"/>
        <end position="223"/>
    </location>
</feature>
<feature type="transmembrane region" description="Helical" evidence="1">
    <location>
        <begin position="100"/>
        <end position="118"/>
    </location>
</feature>
<dbReference type="InterPro" id="IPR029058">
    <property type="entry name" value="AB_hydrolase_fold"/>
</dbReference>
<dbReference type="SUPFAM" id="SSF53474">
    <property type="entry name" value="alpha/beta-Hydrolases"/>
    <property type="match status" value="1"/>
</dbReference>
<reference evidence="2" key="2">
    <citation type="submission" date="2023-01" db="EMBL/GenBank/DDBJ databases">
        <authorList>
            <person name="Sun Q."/>
            <person name="Evtushenko L."/>
        </authorList>
    </citation>
    <scope>NUCLEOTIDE SEQUENCE</scope>
    <source>
        <strain evidence="2">VKM Ac-1940</strain>
    </source>
</reference>
<protein>
    <recommendedName>
        <fullName evidence="4">Lipase</fullName>
    </recommendedName>
</protein>
<evidence type="ECO:0008006" key="4">
    <source>
        <dbReference type="Google" id="ProtNLM"/>
    </source>
</evidence>
<dbReference type="GO" id="GO:0004806">
    <property type="term" value="F:triacylglycerol lipase activity"/>
    <property type="evidence" value="ECO:0007669"/>
    <property type="project" value="InterPro"/>
</dbReference>
<gene>
    <name evidence="2" type="ORF">GCM10017591_13430</name>
</gene>
<dbReference type="EMBL" id="BSER01000008">
    <property type="protein sequence ID" value="GLJ95281.1"/>
    <property type="molecule type" value="Genomic_DNA"/>
</dbReference>
<feature type="transmembrane region" description="Helical" evidence="1">
    <location>
        <begin position="21"/>
        <end position="42"/>
    </location>
</feature>
<dbReference type="InterPro" id="IPR005152">
    <property type="entry name" value="Lipase_secreted"/>
</dbReference>
<dbReference type="InterPro" id="IPR005325">
    <property type="entry name" value="DUF308_memb"/>
</dbReference>
<proteinExistence type="predicted"/>
<evidence type="ECO:0000256" key="1">
    <source>
        <dbReference type="SAM" id="Phobius"/>
    </source>
</evidence>
<comment type="caution">
    <text evidence="2">The sequence shown here is derived from an EMBL/GenBank/DDBJ whole genome shotgun (WGS) entry which is preliminary data.</text>
</comment>
<dbReference type="Pfam" id="PF03729">
    <property type="entry name" value="DUF308"/>
    <property type="match status" value="3"/>
</dbReference>
<evidence type="ECO:0000313" key="2">
    <source>
        <dbReference type="EMBL" id="GLJ95281.1"/>
    </source>
</evidence>
<keyword evidence="1" id="KW-0812">Transmembrane</keyword>